<feature type="domain" description="PTS EIIB type-4" evidence="8">
    <location>
        <begin position="1"/>
        <end position="162"/>
    </location>
</feature>
<keyword evidence="6" id="KW-0598">Phosphotransferase system</keyword>
<dbReference type="STRING" id="36842.SAMN02194393_00262"/>
<comment type="subcellular location">
    <subcellularLocation>
        <location evidence="1">Cytoplasm</location>
    </subcellularLocation>
</comment>
<dbReference type="Gene3D" id="3.40.35.10">
    <property type="entry name" value="Phosphotransferase system, sorbose subfamily IIB component"/>
    <property type="match status" value="1"/>
</dbReference>
<dbReference type="OrthoDB" id="9788818at2"/>
<evidence type="ECO:0000256" key="2">
    <source>
        <dbReference type="ARBA" id="ARBA00022448"/>
    </source>
</evidence>
<dbReference type="InterPro" id="IPR004720">
    <property type="entry name" value="PTS_IIB_sorbose-sp"/>
</dbReference>
<dbReference type="GO" id="GO:0008982">
    <property type="term" value="F:protein-N(PI)-phosphohistidine-sugar phosphotransferase activity"/>
    <property type="evidence" value="ECO:0007669"/>
    <property type="project" value="InterPro"/>
</dbReference>
<dbReference type="GO" id="GO:0016301">
    <property type="term" value="F:kinase activity"/>
    <property type="evidence" value="ECO:0007669"/>
    <property type="project" value="UniProtKB-KW"/>
</dbReference>
<organism evidence="9 10">
    <name type="scientific">Maledivibacter halophilus</name>
    <dbReference type="NCBI Taxonomy" id="36842"/>
    <lineage>
        <taxon>Bacteria</taxon>
        <taxon>Bacillati</taxon>
        <taxon>Bacillota</taxon>
        <taxon>Clostridia</taxon>
        <taxon>Peptostreptococcales</taxon>
        <taxon>Caminicellaceae</taxon>
        <taxon>Maledivibacter</taxon>
    </lineage>
</organism>
<keyword evidence="7" id="KW-0418">Kinase</keyword>
<evidence type="ECO:0000313" key="9">
    <source>
        <dbReference type="EMBL" id="SKC37280.1"/>
    </source>
</evidence>
<dbReference type="RefSeq" id="WP_079488745.1">
    <property type="nucleotide sequence ID" value="NZ_FUZT01000001.1"/>
</dbReference>
<evidence type="ECO:0000256" key="1">
    <source>
        <dbReference type="ARBA" id="ARBA00004496"/>
    </source>
</evidence>
<evidence type="ECO:0000256" key="4">
    <source>
        <dbReference type="ARBA" id="ARBA00022597"/>
    </source>
</evidence>
<dbReference type="InterPro" id="IPR036667">
    <property type="entry name" value="PTS_IIB_sorbose-sp_sf"/>
</dbReference>
<dbReference type="Pfam" id="PF03830">
    <property type="entry name" value="PTSIIB_sorb"/>
    <property type="match status" value="1"/>
</dbReference>
<dbReference type="SUPFAM" id="SSF52728">
    <property type="entry name" value="PTS IIb component"/>
    <property type="match status" value="1"/>
</dbReference>
<dbReference type="EMBL" id="FUZT01000001">
    <property type="protein sequence ID" value="SKC37280.1"/>
    <property type="molecule type" value="Genomic_DNA"/>
</dbReference>
<keyword evidence="2" id="KW-0813">Transport</keyword>
<evidence type="ECO:0000256" key="6">
    <source>
        <dbReference type="ARBA" id="ARBA00022683"/>
    </source>
</evidence>
<evidence type="ECO:0000256" key="3">
    <source>
        <dbReference type="ARBA" id="ARBA00022490"/>
    </source>
</evidence>
<keyword evidence="10" id="KW-1185">Reference proteome</keyword>
<evidence type="ECO:0000256" key="7">
    <source>
        <dbReference type="ARBA" id="ARBA00022777"/>
    </source>
</evidence>
<keyword evidence="3" id="KW-0963">Cytoplasm</keyword>
<evidence type="ECO:0000313" key="10">
    <source>
        <dbReference type="Proteomes" id="UP000190285"/>
    </source>
</evidence>
<sequence>MTISLVRIDDRVIHGQVLTQWTRIYPCNGIIVVNDKLAVNKALGQVYKSAAPEGIKVFIFTVEKTLAKLEEAKRSAKNYFLISKSPIELSQLTENNADFGKYIVYGPSSYRKKTITIGPNQSLLKEEMDACEALHNCGIDIDFKLTPDKKGFKWSDVRKKYY</sequence>
<proteinExistence type="predicted"/>
<dbReference type="PROSITE" id="PS51101">
    <property type="entry name" value="PTS_EIIB_TYPE_4"/>
    <property type="match status" value="1"/>
</dbReference>
<protein>
    <submittedName>
        <fullName evidence="9">PTS system, mannose-specific IIB component</fullName>
    </submittedName>
</protein>
<keyword evidence="4" id="KW-0762">Sugar transport</keyword>
<evidence type="ECO:0000259" key="8">
    <source>
        <dbReference type="PROSITE" id="PS51101"/>
    </source>
</evidence>
<dbReference type="AlphaFoldDB" id="A0A1T5IDY2"/>
<gene>
    <name evidence="9" type="ORF">SAMN02194393_00262</name>
</gene>
<name>A0A1T5IDY2_9FIRM</name>
<dbReference type="GO" id="GO:0009401">
    <property type="term" value="P:phosphoenolpyruvate-dependent sugar phosphotransferase system"/>
    <property type="evidence" value="ECO:0007669"/>
    <property type="project" value="UniProtKB-KW"/>
</dbReference>
<dbReference type="Proteomes" id="UP000190285">
    <property type="component" value="Unassembled WGS sequence"/>
</dbReference>
<reference evidence="10" key="1">
    <citation type="submission" date="2017-02" db="EMBL/GenBank/DDBJ databases">
        <authorList>
            <person name="Varghese N."/>
            <person name="Submissions S."/>
        </authorList>
    </citation>
    <scope>NUCLEOTIDE SEQUENCE [LARGE SCALE GENOMIC DNA]</scope>
    <source>
        <strain evidence="10">M1</strain>
    </source>
</reference>
<dbReference type="GO" id="GO:0005737">
    <property type="term" value="C:cytoplasm"/>
    <property type="evidence" value="ECO:0007669"/>
    <property type="project" value="UniProtKB-SubCell"/>
</dbReference>
<accession>A0A1T5IDY2</accession>
<evidence type="ECO:0000256" key="5">
    <source>
        <dbReference type="ARBA" id="ARBA00022679"/>
    </source>
</evidence>
<keyword evidence="5" id="KW-0808">Transferase</keyword>